<dbReference type="InterPro" id="IPR057253">
    <property type="entry name" value="CoiA-like_N"/>
</dbReference>
<evidence type="ECO:0000313" key="2">
    <source>
        <dbReference type="EMBL" id="NYZ19801.1"/>
    </source>
</evidence>
<evidence type="ECO:0000259" key="1">
    <source>
        <dbReference type="Pfam" id="PF25164"/>
    </source>
</evidence>
<dbReference type="Pfam" id="PF25164">
    <property type="entry name" value="CoiA_N"/>
    <property type="match status" value="1"/>
</dbReference>
<dbReference type="RefSeq" id="WP_180281564.1">
    <property type="nucleotide sequence ID" value="NZ_JABFDB010000004.1"/>
</dbReference>
<keyword evidence="3" id="KW-1185">Reference proteome</keyword>
<organism evidence="2 3">
    <name type="scientific">Azospirillum oleiclasticum</name>
    <dbReference type="NCBI Taxonomy" id="2735135"/>
    <lineage>
        <taxon>Bacteria</taxon>
        <taxon>Pseudomonadati</taxon>
        <taxon>Pseudomonadota</taxon>
        <taxon>Alphaproteobacteria</taxon>
        <taxon>Rhodospirillales</taxon>
        <taxon>Azospirillaceae</taxon>
        <taxon>Azospirillum</taxon>
    </lineage>
</organism>
<name>A0ABX2T6I9_9PROT</name>
<sequence>MRYAIVDGKKSEAQPKLKGHCPNCDAEMVAKCGRVKIWHWAHKGCPPCDPWWETETNWHRAWKNCFPMDWQEVSHIDPYSGERHIADIKTPYGFVIEFQHSIIHHTERYEREAFYKNMIWVVDGLRNSFDLTYFNIGISGPVQNNPLAYKINWWGRSRLLHNWADSGAKVYLDFGGENLWRLIIFDSEKNVGAVGPISKEIFIQNCKNGEPISVSYIDEEEK</sequence>
<gene>
    <name evidence="2" type="ORF">HND93_08760</name>
</gene>
<dbReference type="EMBL" id="JABFDB010000004">
    <property type="protein sequence ID" value="NYZ19801.1"/>
    <property type="molecule type" value="Genomic_DNA"/>
</dbReference>
<protein>
    <recommendedName>
        <fullName evidence="1">Competence protein CoiA-like N-terminal domain-containing protein</fullName>
    </recommendedName>
</protein>
<feature type="domain" description="Competence protein CoiA-like N-terminal" evidence="1">
    <location>
        <begin position="20"/>
        <end position="47"/>
    </location>
</feature>
<accession>A0ABX2T6I9</accession>
<dbReference type="Proteomes" id="UP000584642">
    <property type="component" value="Unassembled WGS sequence"/>
</dbReference>
<proteinExistence type="predicted"/>
<reference evidence="2 3" key="1">
    <citation type="submission" date="2020-05" db="EMBL/GenBank/DDBJ databases">
        <title>Azospirillum oleiclasticum sp. nov, a nitrogen-fixing and heavy crude oil-emulsifying bacterium isolated from the crude oil of Yumen Oilfield.</title>
        <authorList>
            <person name="Wu D."/>
            <person name="Cai M."/>
            <person name="Zhang X."/>
        </authorList>
    </citation>
    <scope>NUCLEOTIDE SEQUENCE [LARGE SCALE GENOMIC DNA]</scope>
    <source>
        <strain evidence="2 3">ROY-1-1-2</strain>
    </source>
</reference>
<evidence type="ECO:0000313" key="3">
    <source>
        <dbReference type="Proteomes" id="UP000584642"/>
    </source>
</evidence>
<comment type="caution">
    <text evidence="2">The sequence shown here is derived from an EMBL/GenBank/DDBJ whole genome shotgun (WGS) entry which is preliminary data.</text>
</comment>